<name>A0A915J6N7_ROMCU</name>
<dbReference type="WBParaSite" id="nRc.2.0.1.t21805-RA">
    <property type="protein sequence ID" value="nRc.2.0.1.t21805-RA"/>
    <property type="gene ID" value="nRc.2.0.1.g21805"/>
</dbReference>
<evidence type="ECO:0000313" key="1">
    <source>
        <dbReference type="Proteomes" id="UP000887565"/>
    </source>
</evidence>
<reference evidence="2" key="1">
    <citation type="submission" date="2022-11" db="UniProtKB">
        <authorList>
            <consortium name="WormBaseParasite"/>
        </authorList>
    </citation>
    <scope>IDENTIFICATION</scope>
</reference>
<protein>
    <submittedName>
        <fullName evidence="2">Uncharacterized protein</fullName>
    </submittedName>
</protein>
<dbReference type="AlphaFoldDB" id="A0A915J6N7"/>
<proteinExistence type="predicted"/>
<dbReference type="Proteomes" id="UP000887565">
    <property type="component" value="Unplaced"/>
</dbReference>
<evidence type="ECO:0000313" key="2">
    <source>
        <dbReference type="WBParaSite" id="nRc.2.0.1.t21805-RA"/>
    </source>
</evidence>
<organism evidence="1 2">
    <name type="scientific">Romanomermis culicivorax</name>
    <name type="common">Nematode worm</name>
    <dbReference type="NCBI Taxonomy" id="13658"/>
    <lineage>
        <taxon>Eukaryota</taxon>
        <taxon>Metazoa</taxon>
        <taxon>Ecdysozoa</taxon>
        <taxon>Nematoda</taxon>
        <taxon>Enoplea</taxon>
        <taxon>Dorylaimia</taxon>
        <taxon>Mermithida</taxon>
        <taxon>Mermithoidea</taxon>
        <taxon>Mermithidae</taxon>
        <taxon>Romanomermis</taxon>
    </lineage>
</organism>
<accession>A0A915J6N7</accession>
<keyword evidence="1" id="KW-1185">Reference proteome</keyword>
<sequence>MLLIRYSEIICQSAYGKIDDGKTGKITDKKNLHLSSQVLFSSCQCDSKLKTPMSTVLFSGLASDCLTIYFLGRNIFQRRWQGRPSEQSW</sequence>